<reference evidence="14 15" key="1">
    <citation type="submission" date="2024-06" db="EMBL/GenBank/DDBJ databases">
        <title>Genomic Encyclopedia of Type Strains, Phase IV (KMG-IV): sequencing the most valuable type-strain genomes for metagenomic binning, comparative biology and taxonomic classification.</title>
        <authorList>
            <person name="Goeker M."/>
        </authorList>
    </citation>
    <scope>NUCLEOTIDE SEQUENCE [LARGE SCALE GENOMIC DNA]</scope>
    <source>
        <strain evidence="14 15">DSM 28303</strain>
    </source>
</reference>
<evidence type="ECO:0000256" key="6">
    <source>
        <dbReference type="ARBA" id="ARBA00022683"/>
    </source>
</evidence>
<keyword evidence="6" id="KW-0598">Phosphotransferase system</keyword>
<keyword evidence="5" id="KW-0808">Transferase</keyword>
<evidence type="ECO:0000256" key="4">
    <source>
        <dbReference type="ARBA" id="ARBA00022553"/>
    </source>
</evidence>
<dbReference type="PANTHER" id="PTHR36203:SF1">
    <property type="entry name" value="ASCORBATE-SPECIFIC PTS SYSTEM EIIA COMPONENT"/>
    <property type="match status" value="1"/>
</dbReference>
<dbReference type="PROSITE" id="PS51094">
    <property type="entry name" value="PTS_EIIA_TYPE_2"/>
    <property type="match status" value="1"/>
</dbReference>
<keyword evidence="2" id="KW-0813">Transport</keyword>
<dbReference type="Gene3D" id="3.40.50.2300">
    <property type="match status" value="1"/>
</dbReference>
<dbReference type="InterPro" id="IPR002178">
    <property type="entry name" value="PTS_EIIA_type-2_dom"/>
</dbReference>
<dbReference type="PROSITE" id="PS00372">
    <property type="entry name" value="PTS_EIIA_TYPE_2_HIS"/>
    <property type="match status" value="1"/>
</dbReference>
<dbReference type="InterPro" id="IPR016152">
    <property type="entry name" value="PTrfase/Anion_transptr"/>
</dbReference>
<accession>A0ABV2FK98</accession>
<comment type="caution">
    <text evidence="14">The sequence shown here is derived from an EMBL/GenBank/DDBJ whole genome shotgun (WGS) entry which is preliminary data.</text>
</comment>
<dbReference type="CDD" id="cd00211">
    <property type="entry name" value="PTS_IIA_fru"/>
    <property type="match status" value="1"/>
</dbReference>
<evidence type="ECO:0000256" key="10">
    <source>
        <dbReference type="ARBA" id="ARBA00042072"/>
    </source>
</evidence>
<sequence length="689" mass="80032">MLGNRELRLLRYFSMSNHAFSSQDILKDLEITERQLSYSLAKINDELEQAGSLGIKRQRDGTFHFNLDNVQWLYYQKSNLLVSQDRRGDFYLQPSYRPLFLYLFLIAHSKKVSRTQIQDFLGVSKNTVIQDIKNTSKKIHSEKLLLSYHQSKGYAIEGDYDDKRRLLISYINHLVIEEVNISLLEELFAHQKSKLLKLISSFERHFSLRFSDSSFTKLYFTFGVYEQFVINQQRTKTDKLTYLSPLRQEDEFCFVRHICQELDLSFASDIDLEWVTLLFLSSNTISNETVSENHYLYKVVSDMVNIFETKSGIYFKEKELLTKKLFFHLKPAVYRLRYKVPLSDSEYYKISDSDLHNQTIYSILTTCLQPLETYLGMDIPKSEVELISYYFGSELVKISEKYEEMSHFRTGVVCSNGMVAAKIMVQTLSALFPELTFVTTCSRRDFPQYAQEFDLVFTTAPLDTEIPYYVIPSVINQEEQKKLRQRVLTDLKIDNFDQKTKKILEMIKQYADIRDVYELGNALEELISNDHPITSGATDKLLADYLEPSRLLTTSKAINWKQGLRLIGEILIEQGFITENYLNLVIKQMRQEDSYYILGESVAIPHASPEDGVLQEACAVLVSKQPIIFPKDRPVHFIVLLALLDNKNHLGALNQIMHLSRSPDLQQELLSQIEQPSLYTSLVTIPKKS</sequence>
<dbReference type="EMBL" id="JBEPLO010000030">
    <property type="protein sequence ID" value="MET3559006.1"/>
    <property type="molecule type" value="Genomic_DNA"/>
</dbReference>
<feature type="domain" description="PTS EIIB type-2" evidence="12">
    <location>
        <begin position="408"/>
        <end position="495"/>
    </location>
</feature>
<gene>
    <name evidence="14" type="ORF">ABID29_002155</name>
</gene>
<evidence type="ECO:0000256" key="1">
    <source>
        <dbReference type="ARBA" id="ARBA00004496"/>
    </source>
</evidence>
<keyword evidence="7" id="KW-0418">Kinase</keyword>
<dbReference type="PANTHER" id="PTHR36203">
    <property type="entry name" value="ASCORBATE-SPECIFIC PTS SYSTEM EIIA COMPONENT"/>
    <property type="match status" value="1"/>
</dbReference>
<comment type="subcellular location">
    <subcellularLocation>
        <location evidence="1">Cytoplasm</location>
    </subcellularLocation>
</comment>
<evidence type="ECO:0000259" key="11">
    <source>
        <dbReference type="PROSITE" id="PS51094"/>
    </source>
</evidence>
<evidence type="ECO:0000256" key="3">
    <source>
        <dbReference type="ARBA" id="ARBA00022490"/>
    </source>
</evidence>
<proteinExistence type="predicted"/>
<dbReference type="Proteomes" id="UP001549122">
    <property type="component" value="Unassembled WGS sequence"/>
</dbReference>
<evidence type="ECO:0000256" key="5">
    <source>
        <dbReference type="ARBA" id="ARBA00022679"/>
    </source>
</evidence>
<dbReference type="Pfam" id="PF00874">
    <property type="entry name" value="PRD"/>
    <property type="match status" value="1"/>
</dbReference>
<dbReference type="SUPFAM" id="SSF55804">
    <property type="entry name" value="Phoshotransferase/anion transport protein"/>
    <property type="match status" value="1"/>
</dbReference>
<dbReference type="Gene3D" id="1.10.1790.10">
    <property type="entry name" value="PRD domain"/>
    <property type="match status" value="1"/>
</dbReference>
<dbReference type="InterPro" id="IPR013011">
    <property type="entry name" value="PTS_EIIB_2"/>
</dbReference>
<evidence type="ECO:0000256" key="2">
    <source>
        <dbReference type="ARBA" id="ARBA00022448"/>
    </source>
</evidence>
<dbReference type="Pfam" id="PF00359">
    <property type="entry name" value="PTS_EIIA_2"/>
    <property type="match status" value="1"/>
</dbReference>
<evidence type="ECO:0000259" key="12">
    <source>
        <dbReference type="PROSITE" id="PS51099"/>
    </source>
</evidence>
<feature type="domain" description="PRD" evidence="13">
    <location>
        <begin position="291"/>
        <end position="401"/>
    </location>
</feature>
<feature type="domain" description="PTS EIIA type-2" evidence="11">
    <location>
        <begin position="544"/>
        <end position="685"/>
    </location>
</feature>
<dbReference type="SUPFAM" id="SSF63520">
    <property type="entry name" value="PTS-regulatory domain, PRD"/>
    <property type="match status" value="1"/>
</dbReference>
<keyword evidence="15" id="KW-1185">Reference proteome</keyword>
<dbReference type="RefSeq" id="WP_354366103.1">
    <property type="nucleotide sequence ID" value="NZ_JBEPLO010000030.1"/>
</dbReference>
<evidence type="ECO:0000256" key="9">
    <source>
        <dbReference type="ARBA" id="ARBA00041175"/>
    </source>
</evidence>
<dbReference type="CDD" id="cd05568">
    <property type="entry name" value="PTS_IIB_bgl_like"/>
    <property type="match status" value="1"/>
</dbReference>
<dbReference type="InterPro" id="IPR036634">
    <property type="entry name" value="PRD_sf"/>
</dbReference>
<evidence type="ECO:0000256" key="8">
    <source>
        <dbReference type="ARBA" id="ARBA00037387"/>
    </source>
</evidence>
<dbReference type="PROSITE" id="PS51099">
    <property type="entry name" value="PTS_EIIB_TYPE_2"/>
    <property type="match status" value="1"/>
</dbReference>
<evidence type="ECO:0000313" key="15">
    <source>
        <dbReference type="Proteomes" id="UP001549122"/>
    </source>
</evidence>
<protein>
    <recommendedName>
        <fullName evidence="9">Ascorbate-specific PTS system EIIA component</fullName>
    </recommendedName>
    <alternativeName>
        <fullName evidence="10">Ascorbate-specific phosphotransferase enzyme IIA component</fullName>
    </alternativeName>
</protein>
<keyword evidence="4" id="KW-0597">Phosphoprotein</keyword>
<dbReference type="SUPFAM" id="SSF52794">
    <property type="entry name" value="PTS system IIB component-like"/>
    <property type="match status" value="1"/>
</dbReference>
<evidence type="ECO:0000259" key="13">
    <source>
        <dbReference type="PROSITE" id="PS51372"/>
    </source>
</evidence>
<evidence type="ECO:0000313" key="14">
    <source>
        <dbReference type="EMBL" id="MET3559006.1"/>
    </source>
</evidence>
<dbReference type="InterPro" id="IPR036095">
    <property type="entry name" value="PTS_EIIB-like_sf"/>
</dbReference>
<dbReference type="InterPro" id="IPR011608">
    <property type="entry name" value="PRD"/>
</dbReference>
<dbReference type="InterPro" id="IPR051351">
    <property type="entry name" value="Ascorbate-PTS_EIIA_comp"/>
</dbReference>
<comment type="function">
    <text evidence="8">The phosphoenolpyruvate-dependent sugar phosphotransferase system (sugar PTS), a major carbohydrate active transport system, catalyzes the phosphorylation of incoming sugar substrates concomitantly with their translocation across the cell membrane. The enzyme II UlaABC PTS system is involved in ascorbate transport.</text>
</comment>
<dbReference type="Gene3D" id="3.40.930.10">
    <property type="entry name" value="Mannitol-specific EII, Chain A"/>
    <property type="match status" value="1"/>
</dbReference>
<evidence type="ECO:0000256" key="7">
    <source>
        <dbReference type="ARBA" id="ARBA00022777"/>
    </source>
</evidence>
<organism evidence="14 15">
    <name type="scientific">Streptococcus rupicaprae</name>
    <dbReference type="NCBI Taxonomy" id="759619"/>
    <lineage>
        <taxon>Bacteria</taxon>
        <taxon>Bacillati</taxon>
        <taxon>Bacillota</taxon>
        <taxon>Bacilli</taxon>
        <taxon>Lactobacillales</taxon>
        <taxon>Streptococcaceae</taxon>
        <taxon>Streptococcus</taxon>
    </lineage>
</organism>
<dbReference type="PROSITE" id="PS51372">
    <property type="entry name" value="PRD_2"/>
    <property type="match status" value="1"/>
</dbReference>
<name>A0ABV2FK98_9STRE</name>
<keyword evidence="3" id="KW-0963">Cytoplasm</keyword>